<dbReference type="Proteomes" id="UP000270616">
    <property type="component" value="Unassembled WGS sequence"/>
</dbReference>
<keyword evidence="2" id="KW-0560">Oxidoreductase</keyword>
<dbReference type="AlphaFoldDB" id="A0A3N3ZTV9"/>
<organism evidence="3 4">
    <name type="scientific">Kocuria soli</name>
    <dbReference type="NCBI Taxonomy" id="2485125"/>
    <lineage>
        <taxon>Bacteria</taxon>
        <taxon>Bacillati</taxon>
        <taxon>Actinomycetota</taxon>
        <taxon>Actinomycetes</taxon>
        <taxon>Micrococcales</taxon>
        <taxon>Micrococcaceae</taxon>
        <taxon>Kocuria</taxon>
    </lineage>
</organism>
<dbReference type="InterPro" id="IPR020904">
    <property type="entry name" value="Sc_DH/Rdtase_CS"/>
</dbReference>
<dbReference type="PANTHER" id="PTHR24320:SF148">
    <property type="entry name" value="NAD(P)-BINDING ROSSMANN-FOLD SUPERFAMILY PROTEIN"/>
    <property type="match status" value="1"/>
</dbReference>
<name>A0A3N3ZTV9_9MICC</name>
<proteinExistence type="inferred from homology"/>
<dbReference type="PROSITE" id="PS00061">
    <property type="entry name" value="ADH_SHORT"/>
    <property type="match status" value="1"/>
</dbReference>
<evidence type="ECO:0000313" key="3">
    <source>
        <dbReference type="EMBL" id="ROZ64352.1"/>
    </source>
</evidence>
<dbReference type="InterPro" id="IPR002347">
    <property type="entry name" value="SDR_fam"/>
</dbReference>
<sequence>MRNILQPFSLPDQTGRTWLVTGATNGLGKEVAAAAAGAGAHVIVAARDTQRAQRVQRDLGNASVLPLDLANLSSIRAAADSLDRPVDVLVNNAGTVSGNRTETADGFELMLGTNALGPFALTNLVLPRVRERVVIVGSGAHRWRSMDFEDPHFRRRRFSFVAGYGQSKLADMLWGLGLSRRLAEGARETGTQRIAVQLAHPGWAQTNLQNHSPWPLINKWVGFAAHFGGQSASDGAQNILVAATRDLPECSYVGPSGRGELKGAPVLVGRSQAASDPDLAERFWAFASAATGTDLPRVRQS</sequence>
<keyword evidence="4" id="KW-1185">Reference proteome</keyword>
<reference evidence="3 4" key="1">
    <citation type="submission" date="2018-10" db="EMBL/GenBank/DDBJ databases">
        <title>Kocuria sp. M5W7-7, whole genome shotgun sequence.</title>
        <authorList>
            <person name="Tuo L."/>
        </authorList>
    </citation>
    <scope>NUCLEOTIDE SEQUENCE [LARGE SCALE GENOMIC DNA]</scope>
    <source>
        <strain evidence="3 4">M5W7-7</strain>
    </source>
</reference>
<dbReference type="PANTHER" id="PTHR24320">
    <property type="entry name" value="RETINOL DEHYDROGENASE"/>
    <property type="match status" value="1"/>
</dbReference>
<dbReference type="GO" id="GO:0016491">
    <property type="term" value="F:oxidoreductase activity"/>
    <property type="evidence" value="ECO:0007669"/>
    <property type="project" value="UniProtKB-KW"/>
</dbReference>
<dbReference type="SUPFAM" id="SSF51735">
    <property type="entry name" value="NAD(P)-binding Rossmann-fold domains"/>
    <property type="match status" value="1"/>
</dbReference>
<dbReference type="InterPro" id="IPR036291">
    <property type="entry name" value="NAD(P)-bd_dom_sf"/>
</dbReference>
<dbReference type="Gene3D" id="3.40.50.720">
    <property type="entry name" value="NAD(P)-binding Rossmann-like Domain"/>
    <property type="match status" value="1"/>
</dbReference>
<dbReference type="PRINTS" id="PR00081">
    <property type="entry name" value="GDHRDH"/>
</dbReference>
<dbReference type="EMBL" id="RKMF01000003">
    <property type="protein sequence ID" value="ROZ64352.1"/>
    <property type="molecule type" value="Genomic_DNA"/>
</dbReference>
<evidence type="ECO:0000313" key="4">
    <source>
        <dbReference type="Proteomes" id="UP000270616"/>
    </source>
</evidence>
<protein>
    <submittedName>
        <fullName evidence="3">SDR family NAD(P)-dependent oxidoreductase</fullName>
    </submittedName>
</protein>
<comment type="similarity">
    <text evidence="1">Belongs to the short-chain dehydrogenases/reductases (SDR) family.</text>
</comment>
<accession>A0A3N3ZTV9</accession>
<gene>
    <name evidence="3" type="ORF">EDL96_03625</name>
</gene>
<dbReference type="OrthoDB" id="4577644at2"/>
<dbReference type="RefSeq" id="WP_123824453.1">
    <property type="nucleotide sequence ID" value="NZ_RKMF01000003.1"/>
</dbReference>
<comment type="caution">
    <text evidence="3">The sequence shown here is derived from an EMBL/GenBank/DDBJ whole genome shotgun (WGS) entry which is preliminary data.</text>
</comment>
<evidence type="ECO:0000256" key="1">
    <source>
        <dbReference type="ARBA" id="ARBA00006484"/>
    </source>
</evidence>
<dbReference type="Pfam" id="PF00106">
    <property type="entry name" value="adh_short"/>
    <property type="match status" value="1"/>
</dbReference>
<evidence type="ECO:0000256" key="2">
    <source>
        <dbReference type="ARBA" id="ARBA00023002"/>
    </source>
</evidence>